<name>A0A4V1C4P5_PYROR</name>
<protein>
    <submittedName>
        <fullName evidence="1">Uncharacterized protein</fullName>
    </submittedName>
</protein>
<dbReference type="EMBL" id="CP034204">
    <property type="protein sequence ID" value="QBZ53605.1"/>
    <property type="molecule type" value="Genomic_DNA"/>
</dbReference>
<gene>
    <name evidence="1" type="ORF">PoMZ_09293</name>
</gene>
<proteinExistence type="predicted"/>
<dbReference type="AlphaFoldDB" id="A0A4V1C4P5"/>
<organism evidence="1 2">
    <name type="scientific">Pyricularia oryzae</name>
    <name type="common">Rice blast fungus</name>
    <name type="synonym">Magnaporthe oryzae</name>
    <dbReference type="NCBI Taxonomy" id="318829"/>
    <lineage>
        <taxon>Eukaryota</taxon>
        <taxon>Fungi</taxon>
        <taxon>Dikarya</taxon>
        <taxon>Ascomycota</taxon>
        <taxon>Pezizomycotina</taxon>
        <taxon>Sordariomycetes</taxon>
        <taxon>Sordariomycetidae</taxon>
        <taxon>Magnaporthales</taxon>
        <taxon>Pyriculariaceae</taxon>
        <taxon>Pyricularia</taxon>
    </lineage>
</organism>
<dbReference type="Proteomes" id="UP000294847">
    <property type="component" value="Chromosome 1"/>
</dbReference>
<evidence type="ECO:0000313" key="1">
    <source>
        <dbReference type="EMBL" id="QBZ53605.1"/>
    </source>
</evidence>
<reference evidence="1 2" key="1">
    <citation type="journal article" date="2019" name="Mol. Biol. Evol.">
        <title>Blast fungal genomes show frequent chromosomal changes, gene gains and losses, and effector gene turnover.</title>
        <authorList>
            <person name="Gomez Luciano L.B."/>
            <person name="Jason Tsai I."/>
            <person name="Chuma I."/>
            <person name="Tosa Y."/>
            <person name="Chen Y.H."/>
            <person name="Li J.Y."/>
            <person name="Li M.Y."/>
            <person name="Jade Lu M.Y."/>
            <person name="Nakayashiki H."/>
            <person name="Li W.H."/>
        </authorList>
    </citation>
    <scope>NUCLEOTIDE SEQUENCE [LARGE SCALE GENOMIC DNA]</scope>
    <source>
        <strain evidence="1">MZ5-1-6</strain>
    </source>
</reference>
<sequence>MLQSQAGANLHMLDSRGNCWQRDAGEEVQVALRDEAFVRTAVENGGAVSASGSSVRQKISPLARRHAEKWCGLLGGEFRCASYSID</sequence>
<accession>A0A4V1C4P5</accession>
<evidence type="ECO:0000313" key="2">
    <source>
        <dbReference type="Proteomes" id="UP000294847"/>
    </source>
</evidence>